<dbReference type="InterPro" id="IPR043128">
    <property type="entry name" value="Rev_trsase/Diguanyl_cyclase"/>
</dbReference>
<dbReference type="CDD" id="cd09274">
    <property type="entry name" value="RNase_HI_RT_Ty3"/>
    <property type="match status" value="1"/>
</dbReference>
<feature type="domain" description="Integrase catalytic" evidence="6">
    <location>
        <begin position="1073"/>
        <end position="1239"/>
    </location>
</feature>
<evidence type="ECO:0000256" key="2">
    <source>
        <dbReference type="ARBA" id="ARBA00012180"/>
    </source>
</evidence>
<dbReference type="PROSITE" id="PS50994">
    <property type="entry name" value="INTEGRASE"/>
    <property type="match status" value="1"/>
</dbReference>
<dbReference type="Gene3D" id="2.40.70.10">
    <property type="entry name" value="Acid Proteases"/>
    <property type="match status" value="1"/>
</dbReference>
<sequence>MSSKKTSWRGNCRGSPWPRFKLTCSRQEGAGVGEHVTPPQNTTDIRTGNTMKTEVIYPKIESNDSLFYVPVMVQEIVELQALIDSGSMTCTLSESAEDTLLRCNVIKPESRKPTQVVLVGCGGNQAQPKCEYDLNIDLLDCKMAVSVLVVPGQTDDMIVGSNTIKHIMQQVKKTKWYWDSLSKPAKGDSHGLLLSMLANVNRWHGDKIPDKVGTVMLKQSVTLMPQHEHLVWGKLKEKVPLSVGSTVVIEATTARSAPRNVLVGRTVCPLRGDKWVPMKVINMLDRPIILRRNTKLADVHPCLALEDLELYASHAENPSKVQSALQNVTQAGEECSVSGKRAKKEYLQKLEELGLKEVDIESCEVSDMWKGKLVDLIAQYEGIFSRDRLDCGEAKNVIHRIRLKDEKPFRLPYRRVSPSDYQKLRQTLEEMEERGIIRKSSSEWASPLVLVWKPSGELRICTDFRWLNQRTEKDAYPLPHQADALAALGGNCFFSTMDLTSGFYNIPIHEDDRKYTACTTPTGLFEYNRMAQGLCNSPATFARMMTSIFGDQNYLSLLCYLDDLLVFGKTEQEALDRLKMVFSRLKEHNLKLAQKKCYLLRKSVKFLGHIVTAEGIATDPGKVSAINDITAADLMENDGKTPSPTKVRSFLGMANYYSHFIASFSGLAKPLFRLIAGQKSKRKGEKGKPHGTAHKRLKPEDWTSECGEALEKLKAAVSQKAVLAHPDFNRPFLLSTDASMDGLGAVLSQTFEGESRPRPVAFASKTLSRSQSRYPAHRLEFFALKWAVCDKFTHWLKGNRFTVLTDNNPLTYIMTKPKLDACEQRWVSKLAPFDFDLKYIPGPQNVPADLLSRQPFVGAWKASEFPEYVTSESIQDAFKLSVNIQGGEILAQVSSEGVKAVLESCLEWDASVPVHKFQLAQYSASILQHEGGVATLPVLSPGVIRRKQKADQVLARVAYFVERRRRPSRRERAHETAQVLRMLKHWDKLEIKDEILYRRSKDRVVKKRYQLVVPDSLKAIVLRGTHDEAGHQGQTRTLHLVRQRFFWTGMEGEVKKYVSYCKRCVVGKTMEPEARAPLESIQTSTALELVCIDFWSAEGRDGESVDVLITDHFTKLAHAFPCPNQTAKVVAQKLWNQFFCVFGFPQRIHSDKGANFESHLIAELLQVSGVKKSHTTPYHPMGNGQTERFNRTLGNMVRSLPARAKERWPQMIQTLTFSYNCTTHETTGFAPFFLMFGRIPRLPVDIMFGSTLKNEDVLTHDEYVDSFQKDLREAVRIAQANTTEAQKKQARQYNKRVKGTALEIGDRVLLANRKERGKGKLADLWDSTVYVITWKDPSVHIYRVEDPTTKKSKVVHRNFILPVNFLPVGQTDEMSTVASTASEEDINADSGDERPVFDMDEDSEDRRTAVWILEGQNPEGPTEAEGQKSSGPEDGVNMREAVPQSPAKDMISGQAAKSSTGSSSMMPGDDSSDPSEDDTSREATSVSSLDGISSRSASVSGSVCIRSTKKRMSNQREVERRNSQTSELTDTVLRPSEGTLRTRTGRVVKPVRRLLESMSQVIAEPDKREHLAALIQALSTFVEVTVPQ</sequence>
<feature type="region of interest" description="Disordered" evidence="4">
    <location>
        <begin position="679"/>
        <end position="698"/>
    </location>
</feature>
<dbReference type="EC" id="3.1.26.4" evidence="2"/>
<feature type="domain" description="Reverse transcriptase" evidence="5">
    <location>
        <begin position="432"/>
        <end position="611"/>
    </location>
</feature>
<protein>
    <recommendedName>
        <fullName evidence="3">Gypsy retrotransposon integrase-like protein 1</fullName>
        <ecNumber evidence="2">3.1.26.4</ecNumber>
    </recommendedName>
</protein>
<dbReference type="KEGG" id="stru:115170499"/>
<dbReference type="InterPro" id="IPR021109">
    <property type="entry name" value="Peptidase_aspartic_dom_sf"/>
</dbReference>
<evidence type="ECO:0000259" key="5">
    <source>
        <dbReference type="PROSITE" id="PS50878"/>
    </source>
</evidence>
<dbReference type="PROSITE" id="PS50878">
    <property type="entry name" value="RT_POL"/>
    <property type="match status" value="1"/>
</dbReference>
<feature type="compositionally biased region" description="Basic residues" evidence="4">
    <location>
        <begin position="679"/>
        <end position="697"/>
    </location>
</feature>
<dbReference type="GeneTree" id="ENSGT01100000263500"/>
<dbReference type="GO" id="GO:0003676">
    <property type="term" value="F:nucleic acid binding"/>
    <property type="evidence" value="ECO:0007669"/>
    <property type="project" value="InterPro"/>
</dbReference>
<comment type="similarity">
    <text evidence="1">Belongs to the beta type-B retroviral polymerase family. HERV class-II K(HML-2) pol subfamily.</text>
</comment>
<dbReference type="GO" id="GO:0015074">
    <property type="term" value="P:DNA integration"/>
    <property type="evidence" value="ECO:0007669"/>
    <property type="project" value="InterPro"/>
</dbReference>
<dbReference type="InterPro" id="IPR000477">
    <property type="entry name" value="RT_dom"/>
</dbReference>
<dbReference type="InterPro" id="IPR050951">
    <property type="entry name" value="Retrovirus_Pol_polyprotein"/>
</dbReference>
<dbReference type="FunFam" id="3.30.420.10:FF:000032">
    <property type="entry name" value="Retrovirus-related Pol polyprotein from transposon 297-like Protein"/>
    <property type="match status" value="1"/>
</dbReference>
<dbReference type="InterPro" id="IPR012337">
    <property type="entry name" value="RNaseH-like_sf"/>
</dbReference>
<feature type="compositionally biased region" description="Acidic residues" evidence="4">
    <location>
        <begin position="1470"/>
        <end position="1479"/>
    </location>
</feature>
<dbReference type="InterPro" id="IPR036397">
    <property type="entry name" value="RNaseH_sf"/>
</dbReference>
<feature type="compositionally biased region" description="Low complexity" evidence="4">
    <location>
        <begin position="1458"/>
        <end position="1469"/>
    </location>
</feature>
<dbReference type="Gene3D" id="3.10.20.370">
    <property type="match status" value="1"/>
</dbReference>
<evidence type="ECO:0000313" key="8">
    <source>
        <dbReference type="Proteomes" id="UP000472277"/>
    </source>
</evidence>
<evidence type="ECO:0000259" key="6">
    <source>
        <dbReference type="PROSITE" id="PS50994"/>
    </source>
</evidence>
<dbReference type="SUPFAM" id="SSF56672">
    <property type="entry name" value="DNA/RNA polymerases"/>
    <property type="match status" value="1"/>
</dbReference>
<dbReference type="Gene3D" id="3.10.10.10">
    <property type="entry name" value="HIV Type 1 Reverse Transcriptase, subunit A, domain 1"/>
    <property type="match status" value="1"/>
</dbReference>
<dbReference type="Ensembl" id="ENSSTUT00000089728.1">
    <property type="protein sequence ID" value="ENSSTUP00000084374.1"/>
    <property type="gene ID" value="ENSSTUG00000037069.1"/>
</dbReference>
<organism evidence="7 8">
    <name type="scientific">Salmo trutta</name>
    <name type="common">Brown trout</name>
    <dbReference type="NCBI Taxonomy" id="8032"/>
    <lineage>
        <taxon>Eukaryota</taxon>
        <taxon>Metazoa</taxon>
        <taxon>Chordata</taxon>
        <taxon>Craniata</taxon>
        <taxon>Vertebrata</taxon>
        <taxon>Euteleostomi</taxon>
        <taxon>Actinopterygii</taxon>
        <taxon>Neopterygii</taxon>
        <taxon>Teleostei</taxon>
        <taxon>Protacanthopterygii</taxon>
        <taxon>Salmoniformes</taxon>
        <taxon>Salmonidae</taxon>
        <taxon>Salmoninae</taxon>
        <taxon>Salmo</taxon>
    </lineage>
</organism>
<dbReference type="SUPFAM" id="SSF53098">
    <property type="entry name" value="Ribonuclease H-like"/>
    <property type="match status" value="1"/>
</dbReference>
<dbReference type="Proteomes" id="UP000472277">
    <property type="component" value="Chromosome 32"/>
</dbReference>
<dbReference type="OrthoDB" id="8948897at2759"/>
<dbReference type="Pfam" id="PF00665">
    <property type="entry name" value="rve"/>
    <property type="match status" value="1"/>
</dbReference>
<dbReference type="InterPro" id="IPR041577">
    <property type="entry name" value="RT_RNaseH_2"/>
</dbReference>
<dbReference type="CDD" id="cd01647">
    <property type="entry name" value="RT_LTR"/>
    <property type="match status" value="1"/>
</dbReference>
<feature type="compositionally biased region" description="Polar residues" evidence="4">
    <location>
        <begin position="1482"/>
        <end position="1491"/>
    </location>
</feature>
<dbReference type="InParanoid" id="A0A674CLM8"/>
<dbReference type="Gene3D" id="3.30.420.10">
    <property type="entry name" value="Ribonuclease H-like superfamily/Ribonuclease H"/>
    <property type="match status" value="1"/>
</dbReference>
<evidence type="ECO:0000256" key="4">
    <source>
        <dbReference type="SAM" id="MobiDB-lite"/>
    </source>
</evidence>
<dbReference type="OMA" id="NVIHRIR"/>
<dbReference type="FunFam" id="1.10.340.70:FF:000001">
    <property type="entry name" value="Retrovirus-related Pol polyprotein from transposon gypsy-like Protein"/>
    <property type="match status" value="1"/>
</dbReference>
<dbReference type="InterPro" id="IPR043502">
    <property type="entry name" value="DNA/RNA_pol_sf"/>
</dbReference>
<accession>A0A674CLM8</accession>
<dbReference type="GO" id="GO:0004523">
    <property type="term" value="F:RNA-DNA hybrid ribonuclease activity"/>
    <property type="evidence" value="ECO:0007669"/>
    <property type="project" value="UniProtKB-EC"/>
</dbReference>
<dbReference type="PANTHER" id="PTHR37984">
    <property type="entry name" value="PROTEIN CBG26694"/>
    <property type="match status" value="1"/>
</dbReference>
<dbReference type="FunFam" id="3.10.20.370:FF:000001">
    <property type="entry name" value="Retrovirus-related Pol polyprotein from transposon 17.6-like protein"/>
    <property type="match status" value="1"/>
</dbReference>
<evidence type="ECO:0000256" key="1">
    <source>
        <dbReference type="ARBA" id="ARBA00010879"/>
    </source>
</evidence>
<dbReference type="Pfam" id="PF00078">
    <property type="entry name" value="RVT_1"/>
    <property type="match status" value="1"/>
</dbReference>
<dbReference type="Pfam" id="PF17919">
    <property type="entry name" value="RT_RNaseH_2"/>
    <property type="match status" value="1"/>
</dbReference>
<dbReference type="CDD" id="cd00303">
    <property type="entry name" value="retropepsin_like"/>
    <property type="match status" value="1"/>
</dbReference>
<proteinExistence type="inferred from homology"/>
<keyword evidence="8" id="KW-1185">Reference proteome</keyword>
<dbReference type="GeneID" id="115170499"/>
<name>A0A674CLM8_SALTR</name>
<dbReference type="Pfam" id="PF17921">
    <property type="entry name" value="Integrase_H2C2"/>
    <property type="match status" value="1"/>
</dbReference>
<reference evidence="7" key="2">
    <citation type="submission" date="2025-09" db="UniProtKB">
        <authorList>
            <consortium name="Ensembl"/>
        </authorList>
    </citation>
    <scope>IDENTIFICATION</scope>
</reference>
<feature type="region of interest" description="Disordered" evidence="4">
    <location>
        <begin position="1374"/>
        <end position="1528"/>
    </location>
</feature>
<dbReference type="Gene3D" id="3.30.70.270">
    <property type="match status" value="2"/>
</dbReference>
<gene>
    <name evidence="7" type="primary">LOC115170499</name>
</gene>
<dbReference type="RefSeq" id="XP_029582575.1">
    <property type="nucleotide sequence ID" value="XM_029726715.1"/>
</dbReference>
<dbReference type="InterPro" id="IPR001584">
    <property type="entry name" value="Integrase_cat-core"/>
</dbReference>
<evidence type="ECO:0000313" key="7">
    <source>
        <dbReference type="Ensembl" id="ENSSTUP00000084374.1"/>
    </source>
</evidence>
<evidence type="ECO:0000256" key="3">
    <source>
        <dbReference type="ARBA" id="ARBA00039658"/>
    </source>
</evidence>
<dbReference type="Gene3D" id="1.10.340.70">
    <property type="match status" value="1"/>
</dbReference>
<dbReference type="InterPro" id="IPR041588">
    <property type="entry name" value="Integrase_H2C2"/>
</dbReference>
<reference evidence="7" key="1">
    <citation type="submission" date="2025-08" db="UniProtKB">
        <authorList>
            <consortium name="Ensembl"/>
        </authorList>
    </citation>
    <scope>IDENTIFICATION</scope>
</reference>
<dbReference type="PANTHER" id="PTHR37984:SF15">
    <property type="entry name" value="INTEGRASE CATALYTIC DOMAIN-CONTAINING PROTEIN"/>
    <property type="match status" value="1"/>
</dbReference>
<feature type="compositionally biased region" description="Low complexity" evidence="4">
    <location>
        <begin position="1493"/>
        <end position="1502"/>
    </location>
</feature>